<dbReference type="EMBL" id="JAACNO010000030">
    <property type="protein sequence ID" value="KAF4150698.1"/>
    <property type="molecule type" value="Genomic_DNA"/>
</dbReference>
<reference evidence="1" key="1">
    <citation type="submission" date="2020-03" db="EMBL/GenBank/DDBJ databases">
        <title>Hybrid Assembly of Korean Phytophthora infestans isolates.</title>
        <authorList>
            <person name="Prokchorchik M."/>
            <person name="Lee Y."/>
            <person name="Seo J."/>
            <person name="Cho J.-H."/>
            <person name="Park Y.-E."/>
            <person name="Jang D.-C."/>
            <person name="Im J.-S."/>
            <person name="Choi J.-G."/>
            <person name="Park H.-J."/>
            <person name="Lee G.-B."/>
            <person name="Lee Y.-G."/>
            <person name="Hong S.-Y."/>
            <person name="Cho K."/>
            <person name="Sohn K.H."/>
        </authorList>
    </citation>
    <scope>NUCLEOTIDE SEQUENCE</scope>
    <source>
        <strain evidence="1">KR_2_A2</strain>
    </source>
</reference>
<evidence type="ECO:0008006" key="4">
    <source>
        <dbReference type="Google" id="ProtNLM"/>
    </source>
</evidence>
<evidence type="ECO:0000313" key="2">
    <source>
        <dbReference type="EMBL" id="KAF4150698.1"/>
    </source>
</evidence>
<evidence type="ECO:0000313" key="3">
    <source>
        <dbReference type="Proteomes" id="UP000704712"/>
    </source>
</evidence>
<accession>A0A8S9UCI2</accession>
<feature type="non-terminal residue" evidence="1">
    <location>
        <position position="1"/>
    </location>
</feature>
<proteinExistence type="predicted"/>
<organism evidence="1 3">
    <name type="scientific">Phytophthora infestans</name>
    <name type="common">Potato late blight agent</name>
    <name type="synonym">Botrytis infestans</name>
    <dbReference type="NCBI Taxonomy" id="4787"/>
    <lineage>
        <taxon>Eukaryota</taxon>
        <taxon>Sar</taxon>
        <taxon>Stramenopiles</taxon>
        <taxon>Oomycota</taxon>
        <taxon>Peronosporomycetes</taxon>
        <taxon>Peronosporales</taxon>
        <taxon>Peronosporaceae</taxon>
        <taxon>Phytophthora</taxon>
    </lineage>
</organism>
<evidence type="ECO:0000313" key="1">
    <source>
        <dbReference type="EMBL" id="KAF4138250.1"/>
    </source>
</evidence>
<name>A0A8S9UCI2_PHYIN</name>
<dbReference type="AlphaFoldDB" id="A0A8S9UCI2"/>
<dbReference type="EMBL" id="JAACNO010001696">
    <property type="protein sequence ID" value="KAF4138250.1"/>
    <property type="molecule type" value="Genomic_DNA"/>
</dbReference>
<gene>
    <name evidence="2" type="ORF">GN958_ATG00102</name>
    <name evidence="1" type="ORF">GN958_ATG12560</name>
</gene>
<dbReference type="Proteomes" id="UP000704712">
    <property type="component" value="Unassembled WGS sequence"/>
</dbReference>
<protein>
    <recommendedName>
        <fullName evidence="4">DDE Tnp4 domain-containing protein</fullName>
    </recommendedName>
</protein>
<comment type="caution">
    <text evidence="1">The sequence shown here is derived from an EMBL/GenBank/DDBJ whole genome shotgun (WGS) entry which is preliminary data.</text>
</comment>
<sequence>MDDLEDAVALVIALAGHAVSLAACVRQDDEPRQRHTASILHFDAIRHGAEYEHWFPAYRRCSRSSFFDITHFFLRLHGVLFAKAQSRNILLKRKGNRETTADMGMNKSYVIEIADAVARVLYRVANNTWCVVEQRFVERHAYDGRSEEYEGFYCRKGYPALNVQAIVSAANEVMNVEIHPGFRLDSKAWQHSTISQHTCSMVVSGDNFI</sequence>